<evidence type="ECO:0000256" key="4">
    <source>
        <dbReference type="ARBA" id="ARBA00019572"/>
    </source>
</evidence>
<dbReference type="SUPFAM" id="SSF54211">
    <property type="entry name" value="Ribosomal protein S5 domain 2-like"/>
    <property type="match status" value="1"/>
</dbReference>
<evidence type="ECO:0000256" key="5">
    <source>
        <dbReference type="ARBA" id="ARBA00022490"/>
    </source>
</evidence>
<comment type="subcellular location">
    <subcellularLocation>
        <location evidence="2">Cytoplasm</location>
    </subcellularLocation>
    <subcellularLocation>
        <location evidence="1">Nucleus</location>
    </subcellularLocation>
</comment>
<dbReference type="InterPro" id="IPR050590">
    <property type="entry name" value="Exosome_comp_Rrp42_subfam"/>
</dbReference>
<organism evidence="10 11">
    <name type="scientific">Dryococelus australis</name>
    <dbReference type="NCBI Taxonomy" id="614101"/>
    <lineage>
        <taxon>Eukaryota</taxon>
        <taxon>Metazoa</taxon>
        <taxon>Ecdysozoa</taxon>
        <taxon>Arthropoda</taxon>
        <taxon>Hexapoda</taxon>
        <taxon>Insecta</taxon>
        <taxon>Pterygota</taxon>
        <taxon>Neoptera</taxon>
        <taxon>Polyneoptera</taxon>
        <taxon>Phasmatodea</taxon>
        <taxon>Verophasmatodea</taxon>
        <taxon>Anareolatae</taxon>
        <taxon>Phasmatidae</taxon>
        <taxon>Eurycanthinae</taxon>
        <taxon>Dryococelus</taxon>
    </lineage>
</organism>
<keyword evidence="6" id="KW-0694">RNA-binding</keyword>
<dbReference type="PANTHER" id="PTHR11097">
    <property type="entry name" value="EXOSOME COMPLEX EXONUCLEASE RIBOSOMAL RNA PROCESSING PROTEIN"/>
    <property type="match status" value="1"/>
</dbReference>
<evidence type="ECO:0000256" key="7">
    <source>
        <dbReference type="ARBA" id="ARBA00032660"/>
    </source>
</evidence>
<protein>
    <recommendedName>
        <fullName evidence="4">Exosome complex component RRP45</fullName>
    </recommendedName>
    <alternativeName>
        <fullName evidence="7">Exosome component 9</fullName>
    </alternativeName>
</protein>
<evidence type="ECO:0000256" key="1">
    <source>
        <dbReference type="ARBA" id="ARBA00004123"/>
    </source>
</evidence>
<evidence type="ECO:0000256" key="3">
    <source>
        <dbReference type="ARBA" id="ARBA00006678"/>
    </source>
</evidence>
<dbReference type="InterPro" id="IPR027408">
    <property type="entry name" value="PNPase/RNase_PH_dom_sf"/>
</dbReference>
<dbReference type="InterPro" id="IPR020568">
    <property type="entry name" value="Ribosomal_Su5_D2-typ_SF"/>
</dbReference>
<dbReference type="InterPro" id="IPR001247">
    <property type="entry name" value="ExoRNase_PH_dom1"/>
</dbReference>
<evidence type="ECO:0000313" key="11">
    <source>
        <dbReference type="Proteomes" id="UP001159363"/>
    </source>
</evidence>
<evidence type="ECO:0000256" key="2">
    <source>
        <dbReference type="ARBA" id="ARBA00004496"/>
    </source>
</evidence>
<keyword evidence="5" id="KW-0963">Cytoplasm</keyword>
<name>A0ABQ9G3V4_9NEOP</name>
<comment type="similarity">
    <text evidence="3">Belongs to the RNase PH family.</text>
</comment>
<feature type="domain" description="Exoribonuclease phosphorolytic" evidence="9">
    <location>
        <begin position="181"/>
        <end position="290"/>
    </location>
</feature>
<evidence type="ECO:0000256" key="6">
    <source>
        <dbReference type="ARBA" id="ARBA00022884"/>
    </source>
</evidence>
<comment type="caution">
    <text evidence="10">The sequence shown here is derived from an EMBL/GenBank/DDBJ whole genome shotgun (WGS) entry which is preliminary data.</text>
</comment>
<gene>
    <name evidence="10" type="ORF">PR048_032999</name>
</gene>
<dbReference type="Gene3D" id="3.30.230.70">
    <property type="entry name" value="GHMP Kinase, N-terminal domain"/>
    <property type="match status" value="1"/>
</dbReference>
<evidence type="ECO:0000313" key="10">
    <source>
        <dbReference type="EMBL" id="KAJ8867135.1"/>
    </source>
</evidence>
<evidence type="ECO:0000259" key="9">
    <source>
        <dbReference type="Pfam" id="PF01138"/>
    </source>
</evidence>
<accession>A0ABQ9G3V4</accession>
<keyword evidence="8" id="KW-0812">Transmembrane</keyword>
<feature type="transmembrane region" description="Helical" evidence="8">
    <location>
        <begin position="164"/>
        <end position="184"/>
    </location>
</feature>
<dbReference type="Proteomes" id="UP001159363">
    <property type="component" value="Chromosome 15"/>
</dbReference>
<reference evidence="10 11" key="1">
    <citation type="submission" date="2023-02" db="EMBL/GenBank/DDBJ databases">
        <title>LHISI_Scaffold_Assembly.</title>
        <authorList>
            <person name="Stuart O.P."/>
            <person name="Cleave R."/>
            <person name="Magrath M.J.L."/>
            <person name="Mikheyev A.S."/>
        </authorList>
    </citation>
    <scope>NUCLEOTIDE SEQUENCE [LARGE SCALE GENOMIC DNA]</scope>
    <source>
        <strain evidence="10">Daus_M_001</strain>
        <tissue evidence="10">Leg muscle</tissue>
    </source>
</reference>
<keyword evidence="8" id="KW-0472">Membrane</keyword>
<dbReference type="InterPro" id="IPR033100">
    <property type="entry name" value="Rrp45"/>
</dbReference>
<keyword evidence="11" id="KW-1185">Reference proteome</keyword>
<keyword evidence="8" id="KW-1133">Transmembrane helix</keyword>
<dbReference type="EMBL" id="JARBHB010000016">
    <property type="protein sequence ID" value="KAJ8867135.1"/>
    <property type="molecule type" value="Genomic_DNA"/>
</dbReference>
<dbReference type="Pfam" id="PF01138">
    <property type="entry name" value="RNase_PH"/>
    <property type="match status" value="1"/>
</dbReference>
<dbReference type="PANTHER" id="PTHR11097:SF14">
    <property type="entry name" value="EXOSOME COMPLEX COMPONENT RRP45"/>
    <property type="match status" value="1"/>
</dbReference>
<sequence length="451" mass="51361">MIAVTVWWRVVRKAERRLQEPLEGPVSQKQWRRSQPSRVVGSADIPVVTQPSGYFRPLRTVECTFWIFPTPENPPAQLMNCVERVVAKGRRALGMLGRVLKGVSCEVKEKAYGTMVQPMLEYAAAVWDLYMEVEVLELEKAFLKLHKADLNNIRGLNFYYNIKLYASIIVACLIMVVCVGRVLAQVSCEVMVPKATRPNEGLLHINVELSPMGAPSFEIGRGSELAVQLNRLLEKCIKDSKCVDLESLCIIAEDKVWNLRIDIHVLNHEGSLVDAASIAALTALNHFRRPDVTMNGEQIVIHDPSERDPIPLTLHHQPVCITYAMFNTFCADHGMFCNTFELGEKKCWVYHTSSRNHFTECQMIWMFLDRESHEESVGELTLVLRITRHSELTLVSLLWYLGELTLDYQTLGLPNTRITRHKTLVELTLDYQILGELTLVLGLPDTRITRH</sequence>
<evidence type="ECO:0000256" key="8">
    <source>
        <dbReference type="SAM" id="Phobius"/>
    </source>
</evidence>
<dbReference type="CDD" id="cd11368">
    <property type="entry name" value="RNase_PH_RRP45"/>
    <property type="match status" value="1"/>
</dbReference>
<proteinExistence type="inferred from homology"/>